<evidence type="ECO:0000313" key="2">
    <source>
        <dbReference type="Proteomes" id="UP000327111"/>
    </source>
</evidence>
<accession>A0A5E7IA76</accession>
<reference evidence="1 2" key="1">
    <citation type="submission" date="2019-09" db="EMBL/GenBank/DDBJ databases">
        <authorList>
            <person name="Chandra G."/>
            <person name="Truman W A."/>
        </authorList>
    </citation>
    <scope>NUCLEOTIDE SEQUENCE [LARGE SCALE GENOMIC DNA]</scope>
    <source>
        <strain evidence="1">PS854</strain>
    </source>
</reference>
<protein>
    <submittedName>
        <fullName evidence="1">Uncharacterized protein</fullName>
    </submittedName>
</protein>
<sequence>MGEGWASIGKGSRLRYHIPCGEGACARRVAKRPPAFFLEYLVSRYYDGFAAEREQAPSPQTTVMHGGH</sequence>
<name>A0A5E7IA76_PSEFL</name>
<organism evidence="1 2">
    <name type="scientific">Pseudomonas fluorescens</name>
    <dbReference type="NCBI Taxonomy" id="294"/>
    <lineage>
        <taxon>Bacteria</taxon>
        <taxon>Pseudomonadati</taxon>
        <taxon>Pseudomonadota</taxon>
        <taxon>Gammaproteobacteria</taxon>
        <taxon>Pseudomonadales</taxon>
        <taxon>Pseudomonadaceae</taxon>
        <taxon>Pseudomonas</taxon>
    </lineage>
</organism>
<dbReference type="EMBL" id="CABVIF010000002">
    <property type="protein sequence ID" value="VVO71457.1"/>
    <property type="molecule type" value="Genomic_DNA"/>
</dbReference>
<proteinExistence type="predicted"/>
<dbReference type="Proteomes" id="UP000327111">
    <property type="component" value="Unassembled WGS sequence"/>
</dbReference>
<gene>
    <name evidence="1" type="ORF">PS854_01313</name>
</gene>
<evidence type="ECO:0000313" key="1">
    <source>
        <dbReference type="EMBL" id="VVO71457.1"/>
    </source>
</evidence>
<dbReference type="AlphaFoldDB" id="A0A5E7IA76"/>